<feature type="compositionally biased region" description="Polar residues" evidence="1">
    <location>
        <begin position="49"/>
        <end position="59"/>
    </location>
</feature>
<comment type="caution">
    <text evidence="2">The sequence shown here is derived from an EMBL/GenBank/DDBJ whole genome shotgun (WGS) entry which is preliminary data.</text>
</comment>
<evidence type="ECO:0000313" key="2">
    <source>
        <dbReference type="EMBL" id="GJE57799.1"/>
    </source>
</evidence>
<organism evidence="2 3">
    <name type="scientific">Methylobacterium thuringiense</name>
    <dbReference type="NCBI Taxonomy" id="1003091"/>
    <lineage>
        <taxon>Bacteria</taxon>
        <taxon>Pseudomonadati</taxon>
        <taxon>Pseudomonadota</taxon>
        <taxon>Alphaproteobacteria</taxon>
        <taxon>Hyphomicrobiales</taxon>
        <taxon>Methylobacteriaceae</taxon>
        <taxon>Methylobacterium</taxon>
    </lineage>
</organism>
<feature type="region of interest" description="Disordered" evidence="1">
    <location>
        <begin position="42"/>
        <end position="79"/>
    </location>
</feature>
<proteinExistence type="predicted"/>
<feature type="compositionally biased region" description="Basic and acidic residues" evidence="1">
    <location>
        <begin position="60"/>
        <end position="79"/>
    </location>
</feature>
<dbReference type="Proteomes" id="UP001055101">
    <property type="component" value="Unassembled WGS sequence"/>
</dbReference>
<accession>A0ABQ4TTQ1</accession>
<dbReference type="InterPro" id="IPR018691">
    <property type="entry name" value="DUF2188"/>
</dbReference>
<dbReference type="RefSeq" id="WP_147814055.1">
    <property type="nucleotide sequence ID" value="NZ_BPRA01000030.1"/>
</dbReference>
<keyword evidence="3" id="KW-1185">Reference proteome</keyword>
<evidence type="ECO:0008006" key="4">
    <source>
        <dbReference type="Google" id="ProtNLM"/>
    </source>
</evidence>
<name>A0ABQ4TTQ1_9HYPH</name>
<dbReference type="Pfam" id="PF09954">
    <property type="entry name" value="DUF2188"/>
    <property type="match status" value="1"/>
</dbReference>
<reference evidence="2" key="2">
    <citation type="submission" date="2021-08" db="EMBL/GenBank/DDBJ databases">
        <authorList>
            <person name="Tani A."/>
            <person name="Ola A."/>
            <person name="Ogura Y."/>
            <person name="Katsura K."/>
            <person name="Hayashi T."/>
        </authorList>
    </citation>
    <scope>NUCLEOTIDE SEQUENCE</scope>
    <source>
        <strain evidence="2">DSM 23674</strain>
    </source>
</reference>
<sequence>MSEITYHVIEHDGGYAYKVGGTFSETFASHDEALDAARIAAAEQRRPGSTETIAYQDSQGRSHVETASGDDRPETKVDD</sequence>
<protein>
    <recommendedName>
        <fullName evidence="4">DUF2188 domain-containing protein</fullName>
    </recommendedName>
</protein>
<gene>
    <name evidence="2" type="ORF">EKPJFOCH_4319</name>
</gene>
<evidence type="ECO:0000256" key="1">
    <source>
        <dbReference type="SAM" id="MobiDB-lite"/>
    </source>
</evidence>
<reference evidence="2" key="1">
    <citation type="journal article" date="2021" name="Front. Microbiol.">
        <title>Comprehensive Comparative Genomics and Phenotyping of Methylobacterium Species.</title>
        <authorList>
            <person name="Alessa O."/>
            <person name="Ogura Y."/>
            <person name="Fujitani Y."/>
            <person name="Takami H."/>
            <person name="Hayashi T."/>
            <person name="Sahin N."/>
            <person name="Tani A."/>
        </authorList>
    </citation>
    <scope>NUCLEOTIDE SEQUENCE</scope>
    <source>
        <strain evidence="2">DSM 23674</strain>
    </source>
</reference>
<evidence type="ECO:0000313" key="3">
    <source>
        <dbReference type="Proteomes" id="UP001055101"/>
    </source>
</evidence>
<dbReference type="EMBL" id="BPRA01000030">
    <property type="protein sequence ID" value="GJE57799.1"/>
    <property type="molecule type" value="Genomic_DNA"/>
</dbReference>